<dbReference type="AlphaFoldDB" id="A0A2N6D1S6"/>
<feature type="domain" description="Type II secretion system protein GspF" evidence="9">
    <location>
        <begin position="274"/>
        <end position="396"/>
    </location>
</feature>
<protein>
    <submittedName>
        <fullName evidence="10">MSHA biogenesis protein MshG</fullName>
    </submittedName>
</protein>
<keyword evidence="7 8" id="KW-0472">Membrane</keyword>
<evidence type="ECO:0000313" key="10">
    <source>
        <dbReference type="EMBL" id="PLX63657.1"/>
    </source>
</evidence>
<gene>
    <name evidence="10" type="ORF">C0630_01855</name>
</gene>
<evidence type="ECO:0000256" key="2">
    <source>
        <dbReference type="ARBA" id="ARBA00005745"/>
    </source>
</evidence>
<keyword evidence="5 8" id="KW-0812">Transmembrane</keyword>
<proteinExistence type="inferred from homology"/>
<comment type="subcellular location">
    <subcellularLocation>
        <location evidence="1">Cell inner membrane</location>
        <topology evidence="1">Multi-pass membrane protein</topology>
    </subcellularLocation>
</comment>
<comment type="caution">
    <text evidence="10">The sequence shown here is derived from an EMBL/GenBank/DDBJ whole genome shotgun (WGS) entry which is preliminary data.</text>
</comment>
<dbReference type="EMBL" id="PKUN01000001">
    <property type="protein sequence ID" value="PLX63657.1"/>
    <property type="molecule type" value="Genomic_DNA"/>
</dbReference>
<accession>A0A2N6D1S6</accession>
<feature type="transmembrane region" description="Helical" evidence="8">
    <location>
        <begin position="224"/>
        <end position="243"/>
    </location>
</feature>
<dbReference type="PANTHER" id="PTHR30012:SF4">
    <property type="entry name" value="MSHA BIOGENESIS PROTEIN MSHG"/>
    <property type="match status" value="1"/>
</dbReference>
<evidence type="ECO:0000256" key="8">
    <source>
        <dbReference type="SAM" id="Phobius"/>
    </source>
</evidence>
<keyword evidence="4" id="KW-0997">Cell inner membrane</keyword>
<evidence type="ECO:0000256" key="6">
    <source>
        <dbReference type="ARBA" id="ARBA00022989"/>
    </source>
</evidence>
<keyword evidence="3" id="KW-1003">Cell membrane</keyword>
<comment type="similarity">
    <text evidence="2">Belongs to the GSP F family.</text>
</comment>
<dbReference type="InterPro" id="IPR018076">
    <property type="entry name" value="T2SS_GspF_dom"/>
</dbReference>
<evidence type="ECO:0000256" key="4">
    <source>
        <dbReference type="ARBA" id="ARBA00022519"/>
    </source>
</evidence>
<evidence type="ECO:0000256" key="5">
    <source>
        <dbReference type="ARBA" id="ARBA00022692"/>
    </source>
</evidence>
<dbReference type="RefSeq" id="WP_273437467.1">
    <property type="nucleotide sequence ID" value="NZ_PKUN01000001.1"/>
</dbReference>
<evidence type="ECO:0000256" key="3">
    <source>
        <dbReference type="ARBA" id="ARBA00022475"/>
    </source>
</evidence>
<name>A0A2N6D1S6_9GAMM</name>
<dbReference type="InterPro" id="IPR003004">
    <property type="entry name" value="GspF/PilC"/>
</dbReference>
<evidence type="ECO:0000259" key="9">
    <source>
        <dbReference type="Pfam" id="PF00482"/>
    </source>
</evidence>
<reference evidence="10 11" key="1">
    <citation type="submission" date="2017-11" db="EMBL/GenBank/DDBJ databases">
        <title>Genome-resolved metagenomics identifies genetic mobility, metabolic interactions, and unexpected diversity in perchlorate-reducing communities.</title>
        <authorList>
            <person name="Barnum T.P."/>
            <person name="Figueroa I.A."/>
            <person name="Carlstrom C.I."/>
            <person name="Lucas L.N."/>
            <person name="Engelbrektson A.L."/>
            <person name="Coates J.D."/>
        </authorList>
    </citation>
    <scope>NUCLEOTIDE SEQUENCE [LARGE SCALE GENOMIC DNA]</scope>
    <source>
        <strain evidence="10">BM301</strain>
    </source>
</reference>
<dbReference type="PANTHER" id="PTHR30012">
    <property type="entry name" value="GENERAL SECRETION PATHWAY PROTEIN"/>
    <property type="match status" value="1"/>
</dbReference>
<dbReference type="GO" id="GO:0005886">
    <property type="term" value="C:plasma membrane"/>
    <property type="evidence" value="ECO:0007669"/>
    <property type="project" value="UniProtKB-SubCell"/>
</dbReference>
<dbReference type="InterPro" id="IPR042094">
    <property type="entry name" value="T2SS_GspF_sf"/>
</dbReference>
<feature type="transmembrane region" description="Helical" evidence="8">
    <location>
        <begin position="173"/>
        <end position="197"/>
    </location>
</feature>
<dbReference type="GO" id="GO:0015628">
    <property type="term" value="P:protein secretion by the type II secretion system"/>
    <property type="evidence" value="ECO:0007669"/>
    <property type="project" value="TreeGrafter"/>
</dbReference>
<feature type="transmembrane region" description="Helical" evidence="8">
    <location>
        <begin position="377"/>
        <end position="398"/>
    </location>
</feature>
<dbReference type="Pfam" id="PF00482">
    <property type="entry name" value="T2SSF"/>
    <property type="match status" value="2"/>
</dbReference>
<dbReference type="Proteomes" id="UP000235015">
    <property type="component" value="Unassembled WGS sequence"/>
</dbReference>
<dbReference type="FunFam" id="1.20.81.30:FF:000001">
    <property type="entry name" value="Type II secretion system protein F"/>
    <property type="match status" value="2"/>
</dbReference>
<evidence type="ECO:0000256" key="1">
    <source>
        <dbReference type="ARBA" id="ARBA00004429"/>
    </source>
</evidence>
<keyword evidence="6 8" id="KW-1133">Transmembrane helix</keyword>
<organism evidence="10 11">
    <name type="scientific">Sedimenticola selenatireducens</name>
    <dbReference type="NCBI Taxonomy" id="191960"/>
    <lineage>
        <taxon>Bacteria</taxon>
        <taxon>Pseudomonadati</taxon>
        <taxon>Pseudomonadota</taxon>
        <taxon>Gammaproteobacteria</taxon>
        <taxon>Chromatiales</taxon>
        <taxon>Sedimenticolaceae</taxon>
        <taxon>Sedimenticola</taxon>
    </lineage>
</organism>
<dbReference type="PRINTS" id="PR00812">
    <property type="entry name" value="BCTERIALGSPF"/>
</dbReference>
<sequence length="407" mass="45004">MRAYQYKARNRRGEALTGTLEGETPEAVAEQLFRSSLTPIDITPVERRGVSKEIKLGWFRPTVTLDELVLLCRQLYTLQKAGVPILRGFSSLIETTRNPTLAVALKGIVDDIQSGRELHMALARYPAIFSPLFISMVKVGESTGRLDDTFLQLAGYLELEKETRNRIKAATRYPLTVLLAIVIAMVIINIWVIPAFADAFARFDAELPLATRVLLAVSQFTLDWWPHLLAGITGLLLALSFWIRTEEGGYIWARMILRTPLIGHILKKAILGRFCRSLALAMRSGVPLVQALSVISGVVNNAFISERILSMRDGISSGESIARTAAATGMFTPMVLQMIAIGEESGSVDDLLLETAEHYEREVKYDLARLSDAIEPVIIVVIGVIVLVLALGVFLPMWDLSSAVNKR</sequence>
<evidence type="ECO:0000256" key="7">
    <source>
        <dbReference type="ARBA" id="ARBA00023136"/>
    </source>
</evidence>
<dbReference type="Gene3D" id="1.20.81.30">
    <property type="entry name" value="Type II secretion system (T2SS), domain F"/>
    <property type="match status" value="2"/>
</dbReference>
<dbReference type="STRING" id="1111735.GCA_000428045_02423"/>
<feature type="domain" description="Type II secretion system protein GspF" evidence="9">
    <location>
        <begin position="71"/>
        <end position="194"/>
    </location>
</feature>
<evidence type="ECO:0000313" key="11">
    <source>
        <dbReference type="Proteomes" id="UP000235015"/>
    </source>
</evidence>